<name>A0A0X3QC82_SCHSO</name>
<protein>
    <submittedName>
        <fullName evidence="1">Uncharacterized protein</fullName>
    </submittedName>
</protein>
<reference evidence="1" key="1">
    <citation type="submission" date="2016-01" db="EMBL/GenBank/DDBJ databases">
        <title>Reference transcriptome for the parasite Schistocephalus solidus: insights into the molecular evolution of parasitism.</title>
        <authorList>
            <person name="Hebert F.O."/>
            <person name="Grambauer S."/>
            <person name="Barber I."/>
            <person name="Landry C.R."/>
            <person name="Aubin-Horth N."/>
        </authorList>
    </citation>
    <scope>NUCLEOTIDE SEQUENCE</scope>
</reference>
<gene>
    <name evidence="1" type="ORF">TR119875</name>
</gene>
<evidence type="ECO:0000313" key="1">
    <source>
        <dbReference type="EMBL" id="JAP58452.1"/>
    </source>
</evidence>
<accession>A0A0X3QC82</accession>
<proteinExistence type="predicted"/>
<dbReference type="EMBL" id="GEEE01004773">
    <property type="protein sequence ID" value="JAP58452.1"/>
    <property type="molecule type" value="Transcribed_RNA"/>
</dbReference>
<dbReference type="AlphaFoldDB" id="A0A0X3QC82"/>
<organism evidence="1">
    <name type="scientific">Schistocephalus solidus</name>
    <name type="common">Tapeworm</name>
    <dbReference type="NCBI Taxonomy" id="70667"/>
    <lineage>
        <taxon>Eukaryota</taxon>
        <taxon>Metazoa</taxon>
        <taxon>Spiralia</taxon>
        <taxon>Lophotrochozoa</taxon>
        <taxon>Platyhelminthes</taxon>
        <taxon>Cestoda</taxon>
        <taxon>Eucestoda</taxon>
        <taxon>Diphyllobothriidea</taxon>
        <taxon>Diphyllobothriidae</taxon>
        <taxon>Schistocephalus</taxon>
    </lineage>
</organism>
<sequence>MYKAATSVEGYFVCIGWAVNVGFVPLVLLSEQIADDCVAVIEPVLVLTTCAVEHMQGGELHCVPQLSQSVLHGGILVGVRNVSQPLSQFVAEMEMVSMHIHRNTKNINVNSKITLPSLCGLS</sequence>